<dbReference type="Gene3D" id="1.25.40.470">
    <property type="match status" value="1"/>
</dbReference>
<keyword evidence="8 10" id="KW-0333">Golgi apparatus</keyword>
<keyword evidence="9 10" id="KW-0472">Membrane</keyword>
<dbReference type="PROSITE" id="PS50082">
    <property type="entry name" value="WD_REPEATS_2"/>
    <property type="match status" value="6"/>
</dbReference>
<evidence type="ECO:0000256" key="5">
    <source>
        <dbReference type="ARBA" id="ARBA00022737"/>
    </source>
</evidence>
<dbReference type="CDD" id="cd22948">
    <property type="entry name" value="Coatomer_WDAD_alpha"/>
    <property type="match status" value="1"/>
</dbReference>
<evidence type="ECO:0000256" key="3">
    <source>
        <dbReference type="ARBA" id="ARBA00022490"/>
    </source>
</evidence>
<keyword evidence="5" id="KW-0677">Repeat</keyword>
<dbReference type="Pfam" id="PF00400">
    <property type="entry name" value="WD40"/>
    <property type="match status" value="6"/>
</dbReference>
<reference evidence="16 17" key="1">
    <citation type="journal article" date="2023" name="Nat. Commun.">
        <title>Origin of minicircular mitochondrial genomes in red algae.</title>
        <authorList>
            <person name="Lee Y."/>
            <person name="Cho C.H."/>
            <person name="Lee Y.M."/>
            <person name="Park S.I."/>
            <person name="Yang J.H."/>
            <person name="West J.A."/>
            <person name="Bhattacharya D."/>
            <person name="Yoon H.S."/>
        </authorList>
    </citation>
    <scope>NUCLEOTIDE SEQUENCE [LARGE SCALE GENOMIC DNA]</scope>
    <source>
        <strain evidence="16 17">CCMP1338</strain>
        <tissue evidence="16">Whole cell</tissue>
    </source>
</reference>
<accession>A0AAV8V0N0</accession>
<comment type="caution">
    <text evidence="16">The sequence shown here is derived from an EMBL/GenBank/DDBJ whole genome shotgun (WGS) entry which is preliminary data.</text>
</comment>
<dbReference type="PROSITE" id="PS00678">
    <property type="entry name" value="WD_REPEATS_1"/>
    <property type="match status" value="1"/>
</dbReference>
<evidence type="ECO:0000256" key="12">
    <source>
        <dbReference type="SAM" id="MobiDB-lite"/>
    </source>
</evidence>
<keyword evidence="3 10" id="KW-0963">Cytoplasm</keyword>
<evidence type="ECO:0000256" key="2">
    <source>
        <dbReference type="ARBA" id="ARBA00022448"/>
    </source>
</evidence>
<gene>
    <name evidence="16" type="ORF">NDN08_003391</name>
</gene>
<dbReference type="GO" id="GO:0006890">
    <property type="term" value="P:retrograde vesicle-mediated transport, Golgi to endoplasmic reticulum"/>
    <property type="evidence" value="ECO:0007669"/>
    <property type="project" value="TreeGrafter"/>
</dbReference>
<dbReference type="SUPFAM" id="SSF50978">
    <property type="entry name" value="WD40 repeat-like"/>
    <property type="match status" value="1"/>
</dbReference>
<evidence type="ECO:0000256" key="11">
    <source>
        <dbReference type="PROSITE-ProRule" id="PRU00221"/>
    </source>
</evidence>
<dbReference type="PROSITE" id="PS50294">
    <property type="entry name" value="WD_REPEATS_REGION"/>
    <property type="match status" value="5"/>
</dbReference>
<keyword evidence="7 10" id="KW-0653">Protein transport</keyword>
<dbReference type="SMART" id="SM00320">
    <property type="entry name" value="WD40"/>
    <property type="match status" value="7"/>
</dbReference>
<dbReference type="GO" id="GO:0030126">
    <property type="term" value="C:COPI vesicle coat"/>
    <property type="evidence" value="ECO:0007669"/>
    <property type="project" value="UniProtKB-UniRule"/>
</dbReference>
<dbReference type="InterPro" id="IPR050844">
    <property type="entry name" value="Coatomer_complex_subunit"/>
</dbReference>
<evidence type="ECO:0000259" key="13">
    <source>
        <dbReference type="Pfam" id="PF04053"/>
    </source>
</evidence>
<dbReference type="Pfam" id="PF06957">
    <property type="entry name" value="COPI_C"/>
    <property type="match status" value="1"/>
</dbReference>
<evidence type="ECO:0000256" key="9">
    <source>
        <dbReference type="ARBA" id="ARBA00023136"/>
    </source>
</evidence>
<dbReference type="GO" id="GO:0006888">
    <property type="term" value="P:endoplasmic reticulum to Golgi vesicle-mediated transport"/>
    <property type="evidence" value="ECO:0007669"/>
    <property type="project" value="InterPro"/>
</dbReference>
<organism evidence="16 17">
    <name type="scientific">Rhodosorus marinus</name>
    <dbReference type="NCBI Taxonomy" id="101924"/>
    <lineage>
        <taxon>Eukaryota</taxon>
        <taxon>Rhodophyta</taxon>
        <taxon>Stylonematophyceae</taxon>
        <taxon>Stylonematales</taxon>
        <taxon>Stylonemataceae</taxon>
        <taxon>Rhodosorus</taxon>
    </lineage>
</organism>
<evidence type="ECO:0000256" key="7">
    <source>
        <dbReference type="ARBA" id="ARBA00022927"/>
    </source>
</evidence>
<keyword evidence="2 10" id="KW-0813">Transport</keyword>
<comment type="subunit">
    <text evidence="10">Oligomeric complex that consists of at least the alpha, beta, beta', gamma, delta, epsilon and zeta subunits.</text>
</comment>
<dbReference type="CDD" id="cd00200">
    <property type="entry name" value="WD40"/>
    <property type="match status" value="1"/>
</dbReference>
<dbReference type="FunFam" id="1.25.40.470:FF:000002">
    <property type="entry name" value="Coatomer subunit alpha"/>
    <property type="match status" value="1"/>
</dbReference>
<feature type="domain" description="COPA/B TPR" evidence="15">
    <location>
        <begin position="663"/>
        <end position="805"/>
    </location>
</feature>
<dbReference type="InterPro" id="IPR006692">
    <property type="entry name" value="Beta-prop_COPA/B_2nd"/>
</dbReference>
<evidence type="ECO:0000256" key="4">
    <source>
        <dbReference type="ARBA" id="ARBA00022574"/>
    </source>
</evidence>
<keyword evidence="17" id="KW-1185">Reference proteome</keyword>
<evidence type="ECO:0000259" key="14">
    <source>
        <dbReference type="Pfam" id="PF06957"/>
    </source>
</evidence>
<dbReference type="PANTHER" id="PTHR19876">
    <property type="entry name" value="COATOMER"/>
    <property type="match status" value="1"/>
</dbReference>
<protein>
    <recommendedName>
        <fullName evidence="10">Coatomer subunit alpha</fullName>
    </recommendedName>
</protein>
<dbReference type="Pfam" id="PF04053">
    <property type="entry name" value="B-prop_COPA_B_2nd"/>
    <property type="match status" value="1"/>
</dbReference>
<dbReference type="InterPro" id="IPR016391">
    <property type="entry name" value="Coatomer_asu"/>
</dbReference>
<comment type="subcellular location">
    <subcellularLocation>
        <location evidence="10">Cytoplasm</location>
    </subcellularLocation>
    <subcellularLocation>
        <location evidence="1 10">Golgi apparatus membrane</location>
        <topology evidence="1 10">Peripheral membrane protein</topology>
        <orientation evidence="1">Cytoplasmic side</orientation>
    </subcellularLocation>
</comment>
<evidence type="ECO:0000313" key="17">
    <source>
        <dbReference type="Proteomes" id="UP001157974"/>
    </source>
</evidence>
<proteinExistence type="predicted"/>
<feature type="repeat" description="WD" evidence="11">
    <location>
        <begin position="89"/>
        <end position="130"/>
    </location>
</feature>
<dbReference type="GO" id="GO:0006886">
    <property type="term" value="P:intracellular protein transport"/>
    <property type="evidence" value="ECO:0007669"/>
    <property type="project" value="UniProtKB-UniRule"/>
</dbReference>
<dbReference type="InterPro" id="IPR001680">
    <property type="entry name" value="WD40_rpt"/>
</dbReference>
<dbReference type="GO" id="GO:0000139">
    <property type="term" value="C:Golgi membrane"/>
    <property type="evidence" value="ECO:0007669"/>
    <property type="project" value="UniProtKB-SubCell"/>
</dbReference>
<dbReference type="InterPro" id="IPR036322">
    <property type="entry name" value="WD40_repeat_dom_sf"/>
</dbReference>
<dbReference type="InterPro" id="IPR010714">
    <property type="entry name" value="Coatomer_asu_C"/>
</dbReference>
<keyword evidence="4 11" id="KW-0853">WD repeat</keyword>
<dbReference type="PRINTS" id="PR00320">
    <property type="entry name" value="GPROTEINBRPT"/>
</dbReference>
<feature type="repeat" description="WD" evidence="11">
    <location>
        <begin position="258"/>
        <end position="299"/>
    </location>
</feature>
<dbReference type="EMBL" id="JAMWBK010000003">
    <property type="protein sequence ID" value="KAJ8906907.1"/>
    <property type="molecule type" value="Genomic_DNA"/>
</dbReference>
<dbReference type="FunFam" id="2.130.10.10:FF:000010">
    <property type="entry name" value="Coatomer subunit alpha"/>
    <property type="match status" value="1"/>
</dbReference>
<feature type="repeat" description="WD" evidence="11">
    <location>
        <begin position="214"/>
        <end position="255"/>
    </location>
</feature>
<feature type="compositionally biased region" description="Basic and acidic residues" evidence="12">
    <location>
        <begin position="877"/>
        <end position="894"/>
    </location>
</feature>
<dbReference type="Gene3D" id="2.130.10.10">
    <property type="entry name" value="YVTN repeat-like/Quinoprotein amine dehydrogenase"/>
    <property type="match status" value="1"/>
</dbReference>
<evidence type="ECO:0000259" key="15">
    <source>
        <dbReference type="Pfam" id="PF23953"/>
    </source>
</evidence>
<feature type="domain" description="COPA/B second beta-propeller" evidence="13">
    <location>
        <begin position="401"/>
        <end position="619"/>
    </location>
</feature>
<comment type="function">
    <text evidence="10">The coatomer is a cytosolic protein complex that binds to dilysine motifs and reversibly associates with Golgi non-clathrin-coated vesicles, which further mediate biosynthetic protein transport from the ER, via the Golgi up to the trans Golgi network.</text>
</comment>
<dbReference type="InterPro" id="IPR019775">
    <property type="entry name" value="WD40_repeat_CS"/>
</dbReference>
<feature type="region of interest" description="Disordered" evidence="12">
    <location>
        <begin position="875"/>
        <end position="899"/>
    </location>
</feature>
<name>A0AAV8V0N0_9RHOD</name>
<sequence>MLTKFETQSNRVKGLAFHPNRPWILASLHNGSIQLWDYRMGTLIDRFDEHEGPVRGVHFHPSQPLFVSGGDDYKIKVWNYKLRRCVFTLGGHLDYIRTVFFHHESPWIVSASDDQTVRVWNWQNRSCLSILTGHNHYVMCAQFHPLEDLIVSASLDQTIRVWDISSLRQRSPAGGDAPGDMQIRGLINQARGNIPAAVNADIFGTGDAVVKYLLEGHSRGVNWVSFHPTLPLIVSGADDRQVKLWRISETNAWEVDTFRGHLNNVSSTLFHPRQDLVISNGEDKTIRVWDQNRRTCLHTFRKESDRFWILAVHPTINLIAAGHDTGMIVFKLQRERPPFAVSEGNLFFVKESYIRSMSFETARDSPLLMIQRNSSQGVGSAYGGSLGDMYGGQSDAPPAQTTPARSMSYNAQEHCVLLNHVSNGGTYELYFLPRGAGGVSGDTPAEPRKGEGVGACFVGRNRIAVLDRARNNILIKDLHNETTKRVKCLLPGADWLFPAGVGYVLVKNEEKVILQDLQQKKIVAEISAVNVKYVVWSDDMSRVALLGKHILVIATRRLEHLATVHETVRIKSAAWDESGVIVYSTLNHLKYCLPNGDNGIINTLKDPVYITRVRGPAVCYIDRNAIPGIFAIDPTEYAFKLMLLRKRYDDVRKMISENRLCGKAIIAYLQRKGFPEVALHFVRDERTRFNLAVDSGAIDIALEAAQELDEPEIWSTLAGAALKLGNIDVVELCYQRTKDLERLAFLYVLLGDREKAAKMANIAESRRNFMAKFQICMYLGDVEGALSVLAECGQLALARVMAKAHGLTDMIKELGGDEDGATTVAKGKLLPRPLPLSGEQSWPTLPVTRGLFTKDPHAEDFEEITGDYYEDAAALEASERERERGGWGEEERGALGKQPATTTVDPFAQELDQPKSPAVITGGDGWGDDLDDFDFGGAEVQTPAPAQTGGDDFEVDAVEQAVQMKDYFVPPPPGPGVTVRWTRSAKLVGDLVAAGAFDDAMKLLSRQIGCKSFSAFEDVFRTVYLGCRASVPGIINMPSPMVHMSRGVDQPKVAVTLESVTNLVHSARDSFAARKFNDAKTLFSAVAASVPLLVLGTDKEVKDAVDMLSSSREYLLALACDRCRNEAKAAGNTVREVQLAAMFTHCELLPAHKVLALRTAMKIAFDAKCFIFASGFARRLIDGNPNPPAQALKMIQYCDQNMTNAHEVDYDDRRDFVVEASQLVPLYAGQPRKDCSYCKAKYQPESAGSTCALCEIGSVGFSAEGLRVKTS</sequence>
<evidence type="ECO:0000256" key="6">
    <source>
        <dbReference type="ARBA" id="ARBA00022892"/>
    </source>
</evidence>
<evidence type="ECO:0000256" key="8">
    <source>
        <dbReference type="ARBA" id="ARBA00023034"/>
    </source>
</evidence>
<dbReference type="InterPro" id="IPR015943">
    <property type="entry name" value="WD40/YVTN_repeat-like_dom_sf"/>
</dbReference>
<dbReference type="PIRSF" id="PIRSF003354">
    <property type="entry name" value="Coatomer_alpha_subunit"/>
    <property type="match status" value="1"/>
</dbReference>
<feature type="repeat" description="WD" evidence="11">
    <location>
        <begin position="47"/>
        <end position="88"/>
    </location>
</feature>
<dbReference type="AlphaFoldDB" id="A0AAV8V0N0"/>
<dbReference type="InterPro" id="IPR056176">
    <property type="entry name" value="TPR_COPA_B"/>
</dbReference>
<evidence type="ECO:0000256" key="1">
    <source>
        <dbReference type="ARBA" id="ARBA00004255"/>
    </source>
</evidence>
<feature type="repeat" description="WD" evidence="11">
    <location>
        <begin position="131"/>
        <end position="172"/>
    </location>
</feature>
<dbReference type="GO" id="GO:0006891">
    <property type="term" value="P:intra-Golgi vesicle-mediated transport"/>
    <property type="evidence" value="ECO:0007669"/>
    <property type="project" value="TreeGrafter"/>
</dbReference>
<evidence type="ECO:0000256" key="10">
    <source>
        <dbReference type="PIRNR" id="PIRNR003354"/>
    </source>
</evidence>
<dbReference type="InterPro" id="IPR047312">
    <property type="entry name" value="Coatomer_alpha_WD-assoc_reg"/>
</dbReference>
<dbReference type="InterPro" id="IPR020472">
    <property type="entry name" value="WD40_PAC1"/>
</dbReference>
<keyword evidence="6 10" id="KW-0931">ER-Golgi transport</keyword>
<evidence type="ECO:0000313" key="16">
    <source>
        <dbReference type="EMBL" id="KAJ8906907.1"/>
    </source>
</evidence>
<dbReference type="Proteomes" id="UP001157974">
    <property type="component" value="Unassembled WGS sequence"/>
</dbReference>
<dbReference type="GO" id="GO:0005198">
    <property type="term" value="F:structural molecule activity"/>
    <property type="evidence" value="ECO:0007669"/>
    <property type="project" value="InterPro"/>
</dbReference>
<dbReference type="PANTHER" id="PTHR19876:SF1">
    <property type="entry name" value="COATOMER SUBUNIT ALPHA"/>
    <property type="match status" value="1"/>
</dbReference>
<feature type="domain" description="Coatomer alpha subunit C-terminal" evidence="14">
    <location>
        <begin position="869"/>
        <end position="1270"/>
    </location>
</feature>
<dbReference type="Pfam" id="PF23953">
    <property type="entry name" value="TPR_COPA_B"/>
    <property type="match status" value="1"/>
</dbReference>
<feature type="repeat" description="WD" evidence="11">
    <location>
        <begin position="5"/>
        <end position="46"/>
    </location>
</feature>